<dbReference type="GO" id="GO:0016567">
    <property type="term" value="P:protein ubiquitination"/>
    <property type="evidence" value="ECO:0007669"/>
    <property type="project" value="InterPro"/>
</dbReference>
<reference evidence="6 7" key="1">
    <citation type="submission" date="2017-04" db="EMBL/GenBank/DDBJ databases">
        <title>Genome Sequence of the Model Brown-Rot Fungus Postia placenta SB12.</title>
        <authorList>
            <consortium name="DOE Joint Genome Institute"/>
            <person name="Gaskell J."/>
            <person name="Kersten P."/>
            <person name="Larrondo L.F."/>
            <person name="Canessa P."/>
            <person name="Martinez D."/>
            <person name="Hibbett D."/>
            <person name="Schmoll M."/>
            <person name="Kubicek C.P."/>
            <person name="Martinez A.T."/>
            <person name="Yadav J."/>
            <person name="Master E."/>
            <person name="Magnuson J.K."/>
            <person name="James T."/>
            <person name="Yaver D."/>
            <person name="Berka R."/>
            <person name="Labutti K."/>
            <person name="Lipzen A."/>
            <person name="Aerts A."/>
            <person name="Barry K."/>
            <person name="Henrissat B."/>
            <person name="Blanchette R."/>
            <person name="Grigoriev I."/>
            <person name="Cullen D."/>
        </authorList>
    </citation>
    <scope>NUCLEOTIDE SEQUENCE [LARGE SCALE GENOMIC DNA]</scope>
    <source>
        <strain evidence="6 7">MAD-698-R-SB12</strain>
    </source>
</reference>
<proteinExistence type="predicted"/>
<dbReference type="Pfam" id="PF01485">
    <property type="entry name" value="IBR"/>
    <property type="match status" value="1"/>
</dbReference>
<evidence type="ECO:0000313" key="7">
    <source>
        <dbReference type="Proteomes" id="UP000194127"/>
    </source>
</evidence>
<evidence type="ECO:0000259" key="5">
    <source>
        <dbReference type="Pfam" id="PF01485"/>
    </source>
</evidence>
<accession>A0A1X6N3V5</accession>
<dbReference type="GeneID" id="36327942"/>
<name>A0A1X6N3V5_9APHY</name>
<feature type="non-terminal residue" evidence="6">
    <location>
        <position position="55"/>
    </location>
</feature>
<feature type="domain" description="IBR" evidence="5">
    <location>
        <begin position="11"/>
        <end position="55"/>
    </location>
</feature>
<dbReference type="SUPFAM" id="SSF57850">
    <property type="entry name" value="RING/U-box"/>
    <property type="match status" value="1"/>
</dbReference>
<dbReference type="AlphaFoldDB" id="A0A1X6N3V5"/>
<dbReference type="InterPro" id="IPR031127">
    <property type="entry name" value="E3_UB_ligase_RBR"/>
</dbReference>
<keyword evidence="7" id="KW-1185">Reference proteome</keyword>
<protein>
    <recommendedName>
        <fullName evidence="5">IBR domain-containing protein</fullName>
    </recommendedName>
</protein>
<dbReference type="OrthoDB" id="9977870at2759"/>
<dbReference type="GO" id="GO:0004842">
    <property type="term" value="F:ubiquitin-protein transferase activity"/>
    <property type="evidence" value="ECO:0007669"/>
    <property type="project" value="InterPro"/>
</dbReference>
<organism evidence="6 7">
    <name type="scientific">Postia placenta MAD-698-R-SB12</name>
    <dbReference type="NCBI Taxonomy" id="670580"/>
    <lineage>
        <taxon>Eukaryota</taxon>
        <taxon>Fungi</taxon>
        <taxon>Dikarya</taxon>
        <taxon>Basidiomycota</taxon>
        <taxon>Agaricomycotina</taxon>
        <taxon>Agaricomycetes</taxon>
        <taxon>Polyporales</taxon>
        <taxon>Adustoporiaceae</taxon>
        <taxon>Rhodonia</taxon>
    </lineage>
</organism>
<keyword evidence="2" id="KW-0863">Zinc-finger</keyword>
<evidence type="ECO:0000256" key="1">
    <source>
        <dbReference type="ARBA" id="ARBA00022723"/>
    </source>
</evidence>
<gene>
    <name evidence="6" type="ORF">POSPLADRAFT_1080865</name>
</gene>
<sequence>DADRAVLALGETQGWARCPGCETMIELNHGCFHMTCRCKTEFCYVCQARWKTCTC</sequence>
<keyword evidence="4" id="KW-0862">Zinc</keyword>
<dbReference type="Gene3D" id="1.20.120.1750">
    <property type="match status" value="1"/>
</dbReference>
<dbReference type="GO" id="GO:0008270">
    <property type="term" value="F:zinc ion binding"/>
    <property type="evidence" value="ECO:0007669"/>
    <property type="project" value="UniProtKB-KW"/>
</dbReference>
<evidence type="ECO:0000313" key="6">
    <source>
        <dbReference type="EMBL" id="OSX63329.1"/>
    </source>
</evidence>
<dbReference type="CDD" id="cd22584">
    <property type="entry name" value="Rcat_RBR_unk"/>
    <property type="match status" value="1"/>
</dbReference>
<evidence type="ECO:0000256" key="3">
    <source>
        <dbReference type="ARBA" id="ARBA00022786"/>
    </source>
</evidence>
<keyword evidence="1" id="KW-0479">Metal-binding</keyword>
<feature type="non-terminal residue" evidence="6">
    <location>
        <position position="1"/>
    </location>
</feature>
<evidence type="ECO:0000256" key="2">
    <source>
        <dbReference type="ARBA" id="ARBA00022771"/>
    </source>
</evidence>
<dbReference type="RefSeq" id="XP_024340123.1">
    <property type="nucleotide sequence ID" value="XM_024482993.1"/>
</dbReference>
<dbReference type="EMBL" id="KZ110595">
    <property type="protein sequence ID" value="OSX63329.1"/>
    <property type="molecule type" value="Genomic_DNA"/>
</dbReference>
<dbReference type="STRING" id="670580.A0A1X6N3V5"/>
<dbReference type="InterPro" id="IPR002867">
    <property type="entry name" value="IBR_dom"/>
</dbReference>
<dbReference type="PANTHER" id="PTHR11685">
    <property type="entry name" value="RBR FAMILY RING FINGER AND IBR DOMAIN-CONTAINING"/>
    <property type="match status" value="1"/>
</dbReference>
<evidence type="ECO:0000256" key="4">
    <source>
        <dbReference type="ARBA" id="ARBA00022833"/>
    </source>
</evidence>
<dbReference type="Proteomes" id="UP000194127">
    <property type="component" value="Unassembled WGS sequence"/>
</dbReference>
<keyword evidence="3" id="KW-0833">Ubl conjugation pathway</keyword>